<evidence type="ECO:0000313" key="2">
    <source>
        <dbReference type="Proteomes" id="UP001249851"/>
    </source>
</evidence>
<organism evidence="1 2">
    <name type="scientific">Acropora cervicornis</name>
    <name type="common">Staghorn coral</name>
    <dbReference type="NCBI Taxonomy" id="6130"/>
    <lineage>
        <taxon>Eukaryota</taxon>
        <taxon>Metazoa</taxon>
        <taxon>Cnidaria</taxon>
        <taxon>Anthozoa</taxon>
        <taxon>Hexacorallia</taxon>
        <taxon>Scleractinia</taxon>
        <taxon>Astrocoeniina</taxon>
        <taxon>Acroporidae</taxon>
        <taxon>Acropora</taxon>
    </lineage>
</organism>
<accession>A0AAD9PYU8</accession>
<dbReference type="Proteomes" id="UP001249851">
    <property type="component" value="Unassembled WGS sequence"/>
</dbReference>
<dbReference type="EMBL" id="JARQWQ010000096">
    <property type="protein sequence ID" value="KAK2551561.1"/>
    <property type="molecule type" value="Genomic_DNA"/>
</dbReference>
<evidence type="ECO:0000313" key="1">
    <source>
        <dbReference type="EMBL" id="KAK2551561.1"/>
    </source>
</evidence>
<protein>
    <submittedName>
        <fullName evidence="1">Uncharacterized protein</fullName>
    </submittedName>
</protein>
<reference evidence="1" key="1">
    <citation type="journal article" date="2023" name="G3 (Bethesda)">
        <title>Whole genome assembly and annotation of the endangered Caribbean coral Acropora cervicornis.</title>
        <authorList>
            <person name="Selwyn J.D."/>
            <person name="Vollmer S.V."/>
        </authorList>
    </citation>
    <scope>NUCLEOTIDE SEQUENCE</scope>
    <source>
        <strain evidence="1">K2</strain>
    </source>
</reference>
<gene>
    <name evidence="1" type="ORF">P5673_027539</name>
</gene>
<proteinExistence type="predicted"/>
<comment type="caution">
    <text evidence="1">The sequence shown here is derived from an EMBL/GenBank/DDBJ whole genome shotgun (WGS) entry which is preliminary data.</text>
</comment>
<reference evidence="1" key="2">
    <citation type="journal article" date="2023" name="Science">
        <title>Genomic signatures of disease resistance in endangered staghorn corals.</title>
        <authorList>
            <person name="Vollmer S.V."/>
            <person name="Selwyn J.D."/>
            <person name="Despard B.A."/>
            <person name="Roesel C.L."/>
        </authorList>
    </citation>
    <scope>NUCLEOTIDE SEQUENCE</scope>
    <source>
        <strain evidence="1">K2</strain>
    </source>
</reference>
<sequence>GTYIAEVSTINNDPQNYNTEKVIPTNLDESSRNWNPKGTGEWSVNCVVTQVCYPNGTCIDSHDKKSQEGGNKSAAKLTDLDTEAQLFSEIWGR</sequence>
<keyword evidence="2" id="KW-1185">Reference proteome</keyword>
<name>A0AAD9PYU8_ACRCE</name>
<dbReference type="AlphaFoldDB" id="A0AAD9PYU8"/>
<feature type="non-terminal residue" evidence="1">
    <location>
        <position position="93"/>
    </location>
</feature>